<gene>
    <name evidence="2" type="ORF">Bcop_1792</name>
</gene>
<proteinExistence type="predicted"/>
<dbReference type="eggNOG" id="COG1587">
    <property type="taxonomic scope" value="Bacteria"/>
</dbReference>
<accession>F3ZRP2</accession>
<dbReference type="AlphaFoldDB" id="F3ZRP2"/>
<dbReference type="Pfam" id="PF02602">
    <property type="entry name" value="HEM4"/>
    <property type="match status" value="1"/>
</dbReference>
<dbReference type="GO" id="GO:0004852">
    <property type="term" value="F:uroporphyrinogen-III synthase activity"/>
    <property type="evidence" value="ECO:0007669"/>
    <property type="project" value="InterPro"/>
</dbReference>
<sequence length="291" mass="32526">MDKRKFLKGILAIVFLACLSYFAFRAFTQDPLRVLITAPEGYSQRFEKSFTGTGIQPIAIPVIETISQGQSDEIRGAFYNIDDIDYIAFSSRKAIQALEEALQKHPEIKNDLRKVELIAIGKDIDYLREVVGGGQHIIVPSEPSPAGIANELAKQENIQGKTIAVWVPRVEEIKEPYVVPDFMDRLEKIGLKVIRNEVYITRPARQSNLNDVVQNIQAGKVQCIAFTSSAEIDVLLKAYQKPLPEELVIACFGPYTTAFAQEKGLHVAITATNFSSFLGFVEAIEAYYDKH</sequence>
<dbReference type="SUPFAM" id="SSF69618">
    <property type="entry name" value="HemD-like"/>
    <property type="match status" value="1"/>
</dbReference>
<dbReference type="Proteomes" id="UP000018439">
    <property type="component" value="Chromosome"/>
</dbReference>
<evidence type="ECO:0000313" key="2">
    <source>
        <dbReference type="EMBL" id="EGJ71981.1"/>
    </source>
</evidence>
<keyword evidence="3" id="KW-1185">Reference proteome</keyword>
<dbReference type="PANTHER" id="PTHR38020:SF1">
    <property type="entry name" value="UROPORPHYRINOGEN-III SYNTHASE"/>
    <property type="match status" value="1"/>
</dbReference>
<feature type="domain" description="Tetrapyrrole biosynthesis uroporphyrinogen III synthase" evidence="1">
    <location>
        <begin position="46"/>
        <end position="274"/>
    </location>
</feature>
<dbReference type="InterPro" id="IPR036108">
    <property type="entry name" value="4pyrrol_syn_uPrphyn_synt_sf"/>
</dbReference>
<protein>
    <submittedName>
        <fullName evidence="2">Uroporphyrinogen III synthase HEM4</fullName>
    </submittedName>
</protein>
<dbReference type="HOGENOM" id="CLU_011276_9_3_10"/>
<dbReference type="InterPro" id="IPR003754">
    <property type="entry name" value="4pyrrol_synth_uPrphyn_synth"/>
</dbReference>
<dbReference type="EMBL" id="CM001167">
    <property type="protein sequence ID" value="EGJ71981.1"/>
    <property type="molecule type" value="Genomic_DNA"/>
</dbReference>
<evidence type="ECO:0000313" key="3">
    <source>
        <dbReference type="Proteomes" id="UP000018439"/>
    </source>
</evidence>
<dbReference type="CDD" id="cd06578">
    <property type="entry name" value="HemD"/>
    <property type="match status" value="1"/>
</dbReference>
<dbReference type="STRING" id="679937.Bcop_1792"/>
<evidence type="ECO:0000259" key="1">
    <source>
        <dbReference type="Pfam" id="PF02602"/>
    </source>
</evidence>
<dbReference type="GO" id="GO:0033014">
    <property type="term" value="P:tetrapyrrole biosynthetic process"/>
    <property type="evidence" value="ECO:0007669"/>
    <property type="project" value="InterPro"/>
</dbReference>
<reference evidence="2 3" key="1">
    <citation type="journal article" date="2011" name="Stand. Genomic Sci.">
        <title>Non-contiguous finished genome sequence of Bacteroides coprosuis type strain (PC139).</title>
        <authorList>
            <person name="Land M."/>
            <person name="Held B."/>
            <person name="Gronow S."/>
            <person name="Abt B."/>
            <person name="Lucas S."/>
            <person name="Del Rio T.G."/>
            <person name="Nolan M."/>
            <person name="Tice H."/>
            <person name="Cheng J.F."/>
            <person name="Pitluck S."/>
            <person name="Liolios K."/>
            <person name="Pagani I."/>
            <person name="Ivanova N."/>
            <person name="Mavromatis K."/>
            <person name="Mikhailova N."/>
            <person name="Pati A."/>
            <person name="Tapia R."/>
            <person name="Han C."/>
            <person name="Goodwin L."/>
            <person name="Chen A."/>
            <person name="Palaniappan K."/>
            <person name="Hauser L."/>
            <person name="Brambilla E.M."/>
            <person name="Rohde M."/>
            <person name="Goker M."/>
            <person name="Detter J.C."/>
            <person name="Woyke T."/>
            <person name="Bristow J."/>
            <person name="Eisen J.A."/>
            <person name="Markowitz V."/>
            <person name="Hugenholtz P."/>
            <person name="Kyrpides N.C."/>
            <person name="Klenk H.P."/>
            <person name="Lapidus A."/>
        </authorList>
    </citation>
    <scope>NUCLEOTIDE SEQUENCE [LARGE SCALE GENOMIC DNA]</scope>
    <source>
        <strain evidence="2 3">DSM 18011</strain>
    </source>
</reference>
<organism evidence="2 3">
    <name type="scientific">Bacteroides coprosuis DSM 18011</name>
    <dbReference type="NCBI Taxonomy" id="679937"/>
    <lineage>
        <taxon>Bacteria</taxon>
        <taxon>Pseudomonadati</taxon>
        <taxon>Bacteroidota</taxon>
        <taxon>Bacteroidia</taxon>
        <taxon>Bacteroidales</taxon>
        <taxon>Bacteroidaceae</taxon>
        <taxon>Bacteroides</taxon>
    </lineage>
</organism>
<dbReference type="PANTHER" id="PTHR38020">
    <property type="entry name" value="UROPORPHYRINOGEN-III SYNTHASE"/>
    <property type="match status" value="1"/>
</dbReference>
<dbReference type="OrthoDB" id="1063889at2"/>
<name>F3ZRP2_9BACE</name>
<dbReference type="Gene3D" id="3.40.50.10090">
    <property type="match status" value="2"/>
</dbReference>